<proteinExistence type="predicted"/>
<dbReference type="AlphaFoldDB" id="A0A0R1NSK9"/>
<comment type="caution">
    <text evidence="5">The sequence shown here is derived from an EMBL/GenBank/DDBJ whole genome shotgun (WGS) entry which is preliminary data.</text>
</comment>
<name>A0A0R1NSK9_9LACO</name>
<protein>
    <submittedName>
        <fullName evidence="5">Transcriptional regulator, ArsR family</fullName>
    </submittedName>
</protein>
<dbReference type="SMART" id="SM00418">
    <property type="entry name" value="HTH_ARSR"/>
    <property type="match status" value="1"/>
</dbReference>
<evidence type="ECO:0000256" key="3">
    <source>
        <dbReference type="ARBA" id="ARBA00023163"/>
    </source>
</evidence>
<accession>A0A0R1NSK9</accession>
<dbReference type="GO" id="GO:0003677">
    <property type="term" value="F:DNA binding"/>
    <property type="evidence" value="ECO:0007669"/>
    <property type="project" value="UniProtKB-KW"/>
</dbReference>
<dbReference type="PANTHER" id="PTHR43132">
    <property type="entry name" value="ARSENICAL RESISTANCE OPERON REPRESSOR ARSR-RELATED"/>
    <property type="match status" value="1"/>
</dbReference>
<dbReference type="PROSITE" id="PS50987">
    <property type="entry name" value="HTH_ARSR_2"/>
    <property type="match status" value="1"/>
</dbReference>
<keyword evidence="3" id="KW-0804">Transcription</keyword>
<dbReference type="InterPro" id="IPR036388">
    <property type="entry name" value="WH-like_DNA-bd_sf"/>
</dbReference>
<sequence length="296" mass="33437">MELDISQDSLKVYKALASSVRIQIIQALSTKRTSVQDLSKQLHLSSTIVLMHLNKLAEAGIIGFERHGHQKVSYLKVDNINVHFPSTIYPAFAEYDTAVPVGQFTNYTVTPSCGLAGKNDYIGKVDNPTYFMSPDRIKAGMIWWTEGFVEYQFPNYLEEKDTLEMLDLSMELGSEFPFSNNVWPSDITFYINNVEIGTWTSPGDFSDTRGKYTPAWVPDNVNQYGQLKVVRLTDHGSYLDGQPFTDVSINDIDWHNPTITVRFAIKDDAKHKGGCTIFGSGFGNYDQDIQMKLFHS</sequence>
<evidence type="ECO:0000256" key="2">
    <source>
        <dbReference type="ARBA" id="ARBA00023125"/>
    </source>
</evidence>
<dbReference type="Pfam" id="PF01022">
    <property type="entry name" value="HTH_5"/>
    <property type="match status" value="1"/>
</dbReference>
<keyword evidence="6" id="KW-1185">Reference proteome</keyword>
<dbReference type="Gene3D" id="1.10.10.10">
    <property type="entry name" value="Winged helix-like DNA-binding domain superfamily/Winged helix DNA-binding domain"/>
    <property type="match status" value="1"/>
</dbReference>
<evidence type="ECO:0000259" key="4">
    <source>
        <dbReference type="PROSITE" id="PS50987"/>
    </source>
</evidence>
<organism evidence="5 6">
    <name type="scientific">Lentilactobacillus kisonensis DSM 19906 = JCM 15041</name>
    <dbReference type="NCBI Taxonomy" id="1423766"/>
    <lineage>
        <taxon>Bacteria</taxon>
        <taxon>Bacillati</taxon>
        <taxon>Bacillota</taxon>
        <taxon>Bacilli</taxon>
        <taxon>Lactobacillales</taxon>
        <taxon>Lactobacillaceae</taxon>
        <taxon>Lentilactobacillus</taxon>
    </lineage>
</organism>
<dbReference type="CDD" id="cd00090">
    <property type="entry name" value="HTH_ARSR"/>
    <property type="match status" value="1"/>
</dbReference>
<feature type="domain" description="HTH arsR-type" evidence="4">
    <location>
        <begin position="1"/>
        <end position="95"/>
    </location>
</feature>
<dbReference type="GO" id="GO:0003700">
    <property type="term" value="F:DNA-binding transcription factor activity"/>
    <property type="evidence" value="ECO:0007669"/>
    <property type="project" value="InterPro"/>
</dbReference>
<keyword evidence="2" id="KW-0238">DNA-binding</keyword>
<dbReference type="InterPro" id="IPR051011">
    <property type="entry name" value="Metal_resp_trans_reg"/>
</dbReference>
<dbReference type="Proteomes" id="UP000051439">
    <property type="component" value="Unassembled WGS sequence"/>
</dbReference>
<dbReference type="PATRIC" id="fig|1423766.4.peg.1133"/>
<dbReference type="InterPro" id="IPR011991">
    <property type="entry name" value="ArsR-like_HTH"/>
</dbReference>
<evidence type="ECO:0000313" key="6">
    <source>
        <dbReference type="Proteomes" id="UP000051439"/>
    </source>
</evidence>
<evidence type="ECO:0000256" key="1">
    <source>
        <dbReference type="ARBA" id="ARBA00023015"/>
    </source>
</evidence>
<dbReference type="InterPro" id="IPR001845">
    <property type="entry name" value="HTH_ArsR_DNA-bd_dom"/>
</dbReference>
<gene>
    <name evidence="5" type="ORF">FC98_GL001098</name>
</gene>
<dbReference type="EMBL" id="AZEB01000002">
    <property type="protein sequence ID" value="KRL23062.1"/>
    <property type="molecule type" value="Genomic_DNA"/>
</dbReference>
<dbReference type="PANTHER" id="PTHR43132:SF2">
    <property type="entry name" value="ARSENICAL RESISTANCE OPERON REPRESSOR ARSR-RELATED"/>
    <property type="match status" value="1"/>
</dbReference>
<keyword evidence="1" id="KW-0805">Transcription regulation</keyword>
<evidence type="ECO:0000313" key="5">
    <source>
        <dbReference type="EMBL" id="KRL23062.1"/>
    </source>
</evidence>
<dbReference type="SUPFAM" id="SSF46785">
    <property type="entry name" value="Winged helix' DNA-binding domain"/>
    <property type="match status" value="1"/>
</dbReference>
<dbReference type="InterPro" id="IPR036390">
    <property type="entry name" value="WH_DNA-bd_sf"/>
</dbReference>
<dbReference type="RefSeq" id="WP_054655836.1">
    <property type="nucleotide sequence ID" value="NZ_AZEB01000002.1"/>
</dbReference>
<reference evidence="5 6" key="1">
    <citation type="journal article" date="2015" name="Genome Announc.">
        <title>Expanding the biotechnology potential of lactobacilli through comparative genomics of 213 strains and associated genera.</title>
        <authorList>
            <person name="Sun Z."/>
            <person name="Harris H.M."/>
            <person name="McCann A."/>
            <person name="Guo C."/>
            <person name="Argimon S."/>
            <person name="Zhang W."/>
            <person name="Yang X."/>
            <person name="Jeffery I.B."/>
            <person name="Cooney J.C."/>
            <person name="Kagawa T.F."/>
            <person name="Liu W."/>
            <person name="Song Y."/>
            <person name="Salvetti E."/>
            <person name="Wrobel A."/>
            <person name="Rasinkangas P."/>
            <person name="Parkhill J."/>
            <person name="Rea M.C."/>
            <person name="O'Sullivan O."/>
            <person name="Ritari J."/>
            <person name="Douillard F.P."/>
            <person name="Paul Ross R."/>
            <person name="Yang R."/>
            <person name="Briner A.E."/>
            <person name="Felis G.E."/>
            <person name="de Vos W.M."/>
            <person name="Barrangou R."/>
            <person name="Klaenhammer T.R."/>
            <person name="Caufield P.W."/>
            <person name="Cui Y."/>
            <person name="Zhang H."/>
            <person name="O'Toole P.W."/>
        </authorList>
    </citation>
    <scope>NUCLEOTIDE SEQUENCE [LARGE SCALE GENOMIC DNA]</scope>
    <source>
        <strain evidence="5 6">DSM 19906</strain>
    </source>
</reference>